<dbReference type="GO" id="GO:0008483">
    <property type="term" value="F:transaminase activity"/>
    <property type="evidence" value="ECO:0007669"/>
    <property type="project" value="UniProtKB-KW"/>
</dbReference>
<dbReference type="InterPro" id="IPR015421">
    <property type="entry name" value="PyrdxlP-dep_Trfase_major"/>
</dbReference>
<dbReference type="EMBL" id="JAUSTN010000003">
    <property type="protein sequence ID" value="MDQ0274686.1"/>
    <property type="molecule type" value="Genomic_DNA"/>
</dbReference>
<feature type="domain" description="Aminotransferase class I/classII large" evidence="7">
    <location>
        <begin position="54"/>
        <end position="392"/>
    </location>
</feature>
<dbReference type="InterPro" id="IPR004838">
    <property type="entry name" value="NHTrfase_class1_PyrdxlP-BS"/>
</dbReference>
<dbReference type="Pfam" id="PF00155">
    <property type="entry name" value="Aminotran_1_2"/>
    <property type="match status" value="1"/>
</dbReference>
<dbReference type="InterPro" id="IPR015424">
    <property type="entry name" value="PyrdxlP-dep_Trfase"/>
</dbReference>
<evidence type="ECO:0000256" key="5">
    <source>
        <dbReference type="ARBA" id="ARBA00022898"/>
    </source>
</evidence>
<evidence type="ECO:0000259" key="7">
    <source>
        <dbReference type="Pfam" id="PF00155"/>
    </source>
</evidence>
<protein>
    <recommendedName>
        <fullName evidence="6">Aminotransferase</fullName>
        <ecNumber evidence="6">2.6.1.-</ecNumber>
    </recommendedName>
</protein>
<comment type="similarity">
    <text evidence="2 6">Belongs to the class-I pyridoxal-phosphate-dependent aminotransferase family.</text>
</comment>
<keyword evidence="5" id="KW-0663">Pyridoxal phosphate</keyword>
<dbReference type="SUPFAM" id="SSF53383">
    <property type="entry name" value="PLP-dependent transferases"/>
    <property type="match status" value="1"/>
</dbReference>
<evidence type="ECO:0000313" key="9">
    <source>
        <dbReference type="Proteomes" id="UP001236559"/>
    </source>
</evidence>
<dbReference type="PROSITE" id="PS00105">
    <property type="entry name" value="AA_TRANSFER_CLASS_1"/>
    <property type="match status" value="1"/>
</dbReference>
<sequence length="407" mass="44626">MNIREKMSPAFRGIKGGLFEKVTKADVGTALDELAAKGAALMCWADPFAPDPCIPEHVKEATIAEIKKGTGAHYTKPIGNDELKELISQKLKKFNKLDVDPARNILITPGSDSGLFFAMMPFVEPGDEVIVLDPSYPNNFLDPELLGGKTVTVELDESKNYQVSKEALEEKISDKTKLIILTNPINPTTTVLRRKSLEIIAEVAIKHDLIVVCDQAFEDSVYDGIEFVTIASLPGMWERTVSVFSISKGMALSGYRVGYIVADDKIMDVYFGCAVNVIGATNTAAQAGAIAALKDNSFVAEYNKIFESRRKKVYEIMNSIPGVTMAMPESSFMSWVNISKLGSSAEVNQYLIENANVVVNEGTPYGKMGEGHLRIIHGAYKDENKLLEALERMKTALTKLAEEKGIK</sequence>
<gene>
    <name evidence="8" type="ORF">J2S72_000703</name>
</gene>
<evidence type="ECO:0000256" key="1">
    <source>
        <dbReference type="ARBA" id="ARBA00001933"/>
    </source>
</evidence>
<keyword evidence="9" id="KW-1185">Reference proteome</keyword>
<comment type="caution">
    <text evidence="8">The sequence shown here is derived from an EMBL/GenBank/DDBJ whole genome shotgun (WGS) entry which is preliminary data.</text>
</comment>
<evidence type="ECO:0000256" key="6">
    <source>
        <dbReference type="RuleBase" id="RU000481"/>
    </source>
</evidence>
<dbReference type="CDD" id="cd00609">
    <property type="entry name" value="AAT_like"/>
    <property type="match status" value="1"/>
</dbReference>
<evidence type="ECO:0000256" key="2">
    <source>
        <dbReference type="ARBA" id="ARBA00007441"/>
    </source>
</evidence>
<comment type="cofactor">
    <cofactor evidence="1 6">
        <name>pyridoxal 5'-phosphate</name>
        <dbReference type="ChEBI" id="CHEBI:597326"/>
    </cofactor>
</comment>
<dbReference type="Gene3D" id="3.40.640.10">
    <property type="entry name" value="Type I PLP-dependent aspartate aminotransferase-like (Major domain)"/>
    <property type="match status" value="1"/>
</dbReference>
<dbReference type="Proteomes" id="UP001236559">
    <property type="component" value="Unassembled WGS sequence"/>
</dbReference>
<dbReference type="InterPro" id="IPR050596">
    <property type="entry name" value="AspAT/PAT-like"/>
</dbReference>
<name>A0ABU0AV51_9FIRM</name>
<reference evidence="8 9" key="1">
    <citation type="submission" date="2023-07" db="EMBL/GenBank/DDBJ databases">
        <title>Genomic Encyclopedia of Type Strains, Phase IV (KMG-IV): sequencing the most valuable type-strain genomes for metagenomic binning, comparative biology and taxonomic classification.</title>
        <authorList>
            <person name="Goeker M."/>
        </authorList>
    </citation>
    <scope>NUCLEOTIDE SEQUENCE [LARGE SCALE GENOMIC DNA]</scope>
    <source>
        <strain evidence="8 9">DSM 22616</strain>
    </source>
</reference>
<keyword evidence="4 6" id="KW-0808">Transferase</keyword>
<evidence type="ECO:0000256" key="4">
    <source>
        <dbReference type="ARBA" id="ARBA00022679"/>
    </source>
</evidence>
<keyword evidence="3 6" id="KW-0032">Aminotransferase</keyword>
<dbReference type="RefSeq" id="WP_023055857.1">
    <property type="nucleotide sequence ID" value="NZ_JAUSTN010000003.1"/>
</dbReference>
<organism evidence="8 9">
    <name type="scientific">Peptoniphilus koenoeneniae</name>
    <dbReference type="NCBI Taxonomy" id="507751"/>
    <lineage>
        <taxon>Bacteria</taxon>
        <taxon>Bacillati</taxon>
        <taxon>Bacillota</taxon>
        <taxon>Tissierellia</taxon>
        <taxon>Tissierellales</taxon>
        <taxon>Peptoniphilaceae</taxon>
        <taxon>Peptoniphilus</taxon>
    </lineage>
</organism>
<dbReference type="PANTHER" id="PTHR46383:SF1">
    <property type="entry name" value="ASPARTATE AMINOTRANSFERASE"/>
    <property type="match status" value="1"/>
</dbReference>
<evidence type="ECO:0000313" key="8">
    <source>
        <dbReference type="EMBL" id="MDQ0274686.1"/>
    </source>
</evidence>
<dbReference type="EC" id="2.6.1.-" evidence="6"/>
<accession>A0ABU0AV51</accession>
<dbReference type="Gene3D" id="3.90.1150.10">
    <property type="entry name" value="Aspartate Aminotransferase, domain 1"/>
    <property type="match status" value="1"/>
</dbReference>
<dbReference type="InterPro" id="IPR004839">
    <property type="entry name" value="Aminotransferase_I/II_large"/>
</dbReference>
<dbReference type="PANTHER" id="PTHR46383">
    <property type="entry name" value="ASPARTATE AMINOTRANSFERASE"/>
    <property type="match status" value="1"/>
</dbReference>
<proteinExistence type="inferred from homology"/>
<evidence type="ECO:0000256" key="3">
    <source>
        <dbReference type="ARBA" id="ARBA00022576"/>
    </source>
</evidence>
<dbReference type="InterPro" id="IPR015422">
    <property type="entry name" value="PyrdxlP-dep_Trfase_small"/>
</dbReference>